<evidence type="ECO:0000313" key="2">
    <source>
        <dbReference type="EMBL" id="PPQ88217.1"/>
    </source>
</evidence>
<name>A0A409XC25_PSICY</name>
<evidence type="ECO:0000313" key="3">
    <source>
        <dbReference type="Proteomes" id="UP000283269"/>
    </source>
</evidence>
<sequence>MATISFEDHLFAVIPSKGSLFEMSKRAIPNPGPEDVLVQVKAIAINLIDYRQLYFGMFIDSYPATTGHNLVGVVVAKGFNVSNVLQQVIRVAGMPSVFL</sequence>
<accession>A0A409XC25</accession>
<feature type="domain" description="Alcohol dehydrogenase-like N-terminal" evidence="1">
    <location>
        <begin position="32"/>
        <end position="84"/>
    </location>
</feature>
<organism evidence="2 3">
    <name type="scientific">Psilocybe cyanescens</name>
    <dbReference type="NCBI Taxonomy" id="93625"/>
    <lineage>
        <taxon>Eukaryota</taxon>
        <taxon>Fungi</taxon>
        <taxon>Dikarya</taxon>
        <taxon>Basidiomycota</taxon>
        <taxon>Agaricomycotina</taxon>
        <taxon>Agaricomycetes</taxon>
        <taxon>Agaricomycetidae</taxon>
        <taxon>Agaricales</taxon>
        <taxon>Agaricineae</taxon>
        <taxon>Strophariaceae</taxon>
        <taxon>Psilocybe</taxon>
    </lineage>
</organism>
<reference evidence="2 3" key="1">
    <citation type="journal article" date="2018" name="Evol. Lett.">
        <title>Horizontal gene cluster transfer increased hallucinogenic mushroom diversity.</title>
        <authorList>
            <person name="Reynolds H.T."/>
            <person name="Vijayakumar V."/>
            <person name="Gluck-Thaler E."/>
            <person name="Korotkin H.B."/>
            <person name="Matheny P.B."/>
            <person name="Slot J.C."/>
        </authorList>
    </citation>
    <scope>NUCLEOTIDE SEQUENCE [LARGE SCALE GENOMIC DNA]</scope>
    <source>
        <strain evidence="2 3">2631</strain>
    </source>
</reference>
<dbReference type="Proteomes" id="UP000283269">
    <property type="component" value="Unassembled WGS sequence"/>
</dbReference>
<dbReference type="InParanoid" id="A0A409XC25"/>
<dbReference type="STRING" id="93625.A0A409XC25"/>
<dbReference type="InterPro" id="IPR011032">
    <property type="entry name" value="GroES-like_sf"/>
</dbReference>
<evidence type="ECO:0000259" key="1">
    <source>
        <dbReference type="Pfam" id="PF08240"/>
    </source>
</evidence>
<dbReference type="InterPro" id="IPR013154">
    <property type="entry name" value="ADH-like_N"/>
</dbReference>
<comment type="caution">
    <text evidence="2">The sequence shown here is derived from an EMBL/GenBank/DDBJ whole genome shotgun (WGS) entry which is preliminary data.</text>
</comment>
<dbReference type="AlphaFoldDB" id="A0A409XC25"/>
<dbReference type="Gene3D" id="3.90.180.10">
    <property type="entry name" value="Medium-chain alcohol dehydrogenases, catalytic domain"/>
    <property type="match status" value="1"/>
</dbReference>
<dbReference type="Pfam" id="PF08240">
    <property type="entry name" value="ADH_N"/>
    <property type="match status" value="1"/>
</dbReference>
<dbReference type="EMBL" id="NHYD01002137">
    <property type="protein sequence ID" value="PPQ88217.1"/>
    <property type="molecule type" value="Genomic_DNA"/>
</dbReference>
<protein>
    <recommendedName>
        <fullName evidence="1">Alcohol dehydrogenase-like N-terminal domain-containing protein</fullName>
    </recommendedName>
</protein>
<gene>
    <name evidence="2" type="ORF">CVT25_005182</name>
</gene>
<keyword evidence="3" id="KW-1185">Reference proteome</keyword>
<dbReference type="SUPFAM" id="SSF50129">
    <property type="entry name" value="GroES-like"/>
    <property type="match status" value="1"/>
</dbReference>
<proteinExistence type="predicted"/>
<dbReference type="OrthoDB" id="3233595at2759"/>